<name>A0AAW8TVX2_9ENTE</name>
<dbReference type="PANTHER" id="PTHR40056">
    <property type="entry name" value="HYPOTHETICAL CYTOSOLIC PROTEIN"/>
    <property type="match status" value="1"/>
</dbReference>
<proteinExistence type="predicted"/>
<dbReference type="EMBL" id="JARQBJ010000002">
    <property type="protein sequence ID" value="MDT2809834.1"/>
    <property type="molecule type" value="Genomic_DNA"/>
</dbReference>
<organism evidence="1 2">
    <name type="scientific">Enterococcus asini</name>
    <dbReference type="NCBI Taxonomy" id="57732"/>
    <lineage>
        <taxon>Bacteria</taxon>
        <taxon>Bacillati</taxon>
        <taxon>Bacillota</taxon>
        <taxon>Bacilli</taxon>
        <taxon>Lactobacillales</taxon>
        <taxon>Enterococcaceae</taxon>
        <taxon>Enterococcus</taxon>
    </lineage>
</organism>
<sequence length="188" mass="21201">MSDLDPKLQEWGAKLTTFHLPRWGELPELDLYMDQVLTLVTVYLSPVIPPEKHNLLTKSMVNNYVKLGMIPAPKKKRYDRTHVAFLVAITILKQVLTIPEIKEGILFQAQVDGIQKAYNLFCLETELAIKRTGDLAQGKRPETDTAASSFAYLAVRAATGSFANKLLAEKAIECEIAYLQKKENQHDE</sequence>
<reference evidence="1" key="1">
    <citation type="submission" date="2023-03" db="EMBL/GenBank/DDBJ databases">
        <authorList>
            <person name="Shen W."/>
            <person name="Cai J."/>
        </authorList>
    </citation>
    <scope>NUCLEOTIDE SEQUENCE</scope>
    <source>
        <strain evidence="1">B226-2</strain>
    </source>
</reference>
<dbReference type="InterPro" id="IPR014975">
    <property type="entry name" value="DUF1836"/>
</dbReference>
<dbReference type="AlphaFoldDB" id="A0AAW8TVX2"/>
<evidence type="ECO:0000313" key="2">
    <source>
        <dbReference type="Proteomes" id="UP001256711"/>
    </source>
</evidence>
<comment type="caution">
    <text evidence="1">The sequence shown here is derived from an EMBL/GenBank/DDBJ whole genome shotgun (WGS) entry which is preliminary data.</text>
</comment>
<dbReference type="RefSeq" id="WP_311835178.1">
    <property type="nucleotide sequence ID" value="NZ_JARQBJ010000002.1"/>
</dbReference>
<dbReference type="PANTHER" id="PTHR40056:SF1">
    <property type="entry name" value="DUF1836 DOMAIN-CONTAINING PROTEIN"/>
    <property type="match status" value="1"/>
</dbReference>
<dbReference type="Pfam" id="PF08876">
    <property type="entry name" value="DUF1836"/>
    <property type="match status" value="1"/>
</dbReference>
<gene>
    <name evidence="1" type="ORF">P7H43_05010</name>
</gene>
<protein>
    <submittedName>
        <fullName evidence="1">DUF1836 domain-containing protein</fullName>
    </submittedName>
</protein>
<accession>A0AAW8TVX2</accession>
<evidence type="ECO:0000313" key="1">
    <source>
        <dbReference type="EMBL" id="MDT2809834.1"/>
    </source>
</evidence>
<dbReference type="Proteomes" id="UP001256711">
    <property type="component" value="Unassembled WGS sequence"/>
</dbReference>